<name>A0A4P6JJ12_KTERU</name>
<dbReference type="OrthoDB" id="9814791at2"/>
<accession>A0A4P6JJ12</accession>
<reference evidence="1 2" key="1">
    <citation type="submission" date="2019-01" db="EMBL/GenBank/DDBJ databases">
        <title>Ktedonosporobacter rubrisoli SCAWS-G2.</title>
        <authorList>
            <person name="Huang Y."/>
            <person name="Yan B."/>
        </authorList>
    </citation>
    <scope>NUCLEOTIDE SEQUENCE [LARGE SCALE GENOMIC DNA]</scope>
    <source>
        <strain evidence="1 2">SCAWS-G2</strain>
    </source>
</reference>
<dbReference type="RefSeq" id="WP_129885684.1">
    <property type="nucleotide sequence ID" value="NZ_CP035758.1"/>
</dbReference>
<dbReference type="Proteomes" id="UP000290365">
    <property type="component" value="Chromosome"/>
</dbReference>
<gene>
    <name evidence="1" type="ORF">EPA93_03375</name>
</gene>
<organism evidence="1 2">
    <name type="scientific">Ktedonosporobacter rubrisoli</name>
    <dbReference type="NCBI Taxonomy" id="2509675"/>
    <lineage>
        <taxon>Bacteria</taxon>
        <taxon>Bacillati</taxon>
        <taxon>Chloroflexota</taxon>
        <taxon>Ktedonobacteria</taxon>
        <taxon>Ktedonobacterales</taxon>
        <taxon>Ktedonosporobacteraceae</taxon>
        <taxon>Ktedonosporobacter</taxon>
    </lineage>
</organism>
<dbReference type="EMBL" id="CP035758">
    <property type="protein sequence ID" value="QBD75085.1"/>
    <property type="molecule type" value="Genomic_DNA"/>
</dbReference>
<protein>
    <submittedName>
        <fullName evidence="1">DUF1579 domain-containing protein</fullName>
    </submittedName>
</protein>
<dbReference type="KEGG" id="kbs:EPA93_03375"/>
<sequence length="160" mass="18593">MSEVTDFDFLLGSWNIHNRRRTNPFAPPNEGTWEEFSAVSTSAKQLDGRVRVEQYEATPPSGQHVLGLTIRAFDQETKQWSIVWLDNRNPPDFRPLVGHFEQGVGLFYQVIDSPIDGKPVHVRFTWDQVTANSARWQQAFSFDGGTTWETNWIMDHRRRE</sequence>
<keyword evidence="2" id="KW-1185">Reference proteome</keyword>
<evidence type="ECO:0000313" key="2">
    <source>
        <dbReference type="Proteomes" id="UP000290365"/>
    </source>
</evidence>
<evidence type="ECO:0000313" key="1">
    <source>
        <dbReference type="EMBL" id="QBD75085.1"/>
    </source>
</evidence>
<dbReference type="AlphaFoldDB" id="A0A4P6JJ12"/>
<proteinExistence type="predicted"/>